<evidence type="ECO:0000313" key="1">
    <source>
        <dbReference type="EMBL" id="KAI7792196.1"/>
    </source>
</evidence>
<evidence type="ECO:0000313" key="2">
    <source>
        <dbReference type="Proteomes" id="UP001059041"/>
    </source>
</evidence>
<accession>A0A9W7W9K6</accession>
<dbReference type="EMBL" id="JAFHDT010000024">
    <property type="protein sequence ID" value="KAI7792196.1"/>
    <property type="molecule type" value="Genomic_DNA"/>
</dbReference>
<dbReference type="Proteomes" id="UP001059041">
    <property type="component" value="Linkage Group LG24"/>
</dbReference>
<reference evidence="1" key="1">
    <citation type="submission" date="2021-02" db="EMBL/GenBank/DDBJ databases">
        <title>Comparative genomics reveals that relaxation of natural selection precedes convergent phenotypic evolution of cavefish.</title>
        <authorList>
            <person name="Peng Z."/>
        </authorList>
    </citation>
    <scope>NUCLEOTIDE SEQUENCE</scope>
    <source>
        <tissue evidence="1">Muscle</tissue>
    </source>
</reference>
<name>A0A9W7W9K6_TRIRA</name>
<protein>
    <submittedName>
        <fullName evidence="1">Alpha-N-acetylneuraminide alpha-2</fullName>
    </submittedName>
</protein>
<dbReference type="AlphaFoldDB" id="A0A9W7W9K6"/>
<feature type="non-terminal residue" evidence="1">
    <location>
        <position position="128"/>
    </location>
</feature>
<keyword evidence="2" id="KW-1185">Reference proteome</keyword>
<proteinExistence type="predicted"/>
<organism evidence="1 2">
    <name type="scientific">Triplophysa rosa</name>
    <name type="common">Cave loach</name>
    <dbReference type="NCBI Taxonomy" id="992332"/>
    <lineage>
        <taxon>Eukaryota</taxon>
        <taxon>Metazoa</taxon>
        <taxon>Chordata</taxon>
        <taxon>Craniata</taxon>
        <taxon>Vertebrata</taxon>
        <taxon>Euteleostomi</taxon>
        <taxon>Actinopterygii</taxon>
        <taxon>Neopterygii</taxon>
        <taxon>Teleostei</taxon>
        <taxon>Ostariophysi</taxon>
        <taxon>Cypriniformes</taxon>
        <taxon>Nemacheilidae</taxon>
        <taxon>Triplophysa</taxon>
    </lineage>
</organism>
<gene>
    <name evidence="1" type="ORF">IRJ41_022105</name>
</gene>
<sequence>SLRCHRSKSVWATLAVLALCWLYIFPVDRIPSDKEMVDEILRQGQTWTRNQTGIDLYRKLLTECCDPKRMFVLSKENSPIGKVLWYDGELYHYHKVNNETYSFFIQLLGVFSRVLQRHKVYDNKTMHN</sequence>
<comment type="caution">
    <text evidence="1">The sequence shown here is derived from an EMBL/GenBank/DDBJ whole genome shotgun (WGS) entry which is preliminary data.</text>
</comment>